<evidence type="ECO:0000313" key="3">
    <source>
        <dbReference type="EMBL" id="SDI56085.1"/>
    </source>
</evidence>
<dbReference type="InterPro" id="IPR036526">
    <property type="entry name" value="C-N_Hydrolase_sf"/>
</dbReference>
<name>A0A1G8LKE7_9BACI</name>
<dbReference type="SUPFAM" id="SSF56317">
    <property type="entry name" value="Carbon-nitrogen hydrolase"/>
    <property type="match status" value="1"/>
</dbReference>
<dbReference type="InterPro" id="IPR003010">
    <property type="entry name" value="C-N_Hydrolase"/>
</dbReference>
<dbReference type="Gene3D" id="3.60.110.10">
    <property type="entry name" value="Carbon-nitrogen hydrolase"/>
    <property type="match status" value="1"/>
</dbReference>
<protein>
    <submittedName>
        <fullName evidence="3">Predicted amidohydrolase</fullName>
    </submittedName>
</protein>
<dbReference type="AlphaFoldDB" id="A0A1G8LKE7"/>
<dbReference type="Pfam" id="PF00795">
    <property type="entry name" value="CN_hydrolase"/>
    <property type="match status" value="1"/>
</dbReference>
<accession>A0A1G8LKE7</accession>
<proteinExistence type="predicted"/>
<sequence>MNQLMKNAVEQNADLILFPELSLTGCNIHAKAKKLIEPVHGESMNQMQKWCKELKIYSVFAWPELGEDGKTYNSTCLISNQGEVLGVYRKVHPWGPEKQTFFAGDAFKVFDTEIGRIGLIICYDLDFPESMRTLKVNQADIILVSTANMKPYQAYQETYLKSRSMENEIPVAICNRTGFEGDSIYFGESAIYDAFGQNYIKMGEHTGIKTVNVPIKQNLDPELQYMKNRKPDSYRDISNSRSFIQ</sequence>
<keyword evidence="4" id="KW-1185">Reference proteome</keyword>
<dbReference type="PROSITE" id="PS50263">
    <property type="entry name" value="CN_HYDROLASE"/>
    <property type="match status" value="1"/>
</dbReference>
<reference evidence="3 4" key="1">
    <citation type="submission" date="2016-10" db="EMBL/GenBank/DDBJ databases">
        <authorList>
            <person name="de Groot N.N."/>
        </authorList>
    </citation>
    <scope>NUCLEOTIDE SEQUENCE [LARGE SCALE GENOMIC DNA]</scope>
    <source>
        <strain evidence="3 4">DSM 21771</strain>
    </source>
</reference>
<keyword evidence="1 3" id="KW-0378">Hydrolase</keyword>
<dbReference type="GO" id="GO:0016811">
    <property type="term" value="F:hydrolase activity, acting on carbon-nitrogen (but not peptide) bonds, in linear amides"/>
    <property type="evidence" value="ECO:0007669"/>
    <property type="project" value="TreeGrafter"/>
</dbReference>
<evidence type="ECO:0000256" key="1">
    <source>
        <dbReference type="ARBA" id="ARBA00022801"/>
    </source>
</evidence>
<evidence type="ECO:0000259" key="2">
    <source>
        <dbReference type="PROSITE" id="PS50263"/>
    </source>
</evidence>
<evidence type="ECO:0000313" key="4">
    <source>
        <dbReference type="Proteomes" id="UP000198853"/>
    </source>
</evidence>
<gene>
    <name evidence="3" type="ORF">SAMN04488123_103135</name>
</gene>
<dbReference type="EMBL" id="FNEN01000003">
    <property type="protein sequence ID" value="SDI56085.1"/>
    <property type="molecule type" value="Genomic_DNA"/>
</dbReference>
<dbReference type="InterPro" id="IPR050345">
    <property type="entry name" value="Aliph_Amidase/BUP"/>
</dbReference>
<feature type="domain" description="CN hydrolase" evidence="2">
    <location>
        <begin position="1"/>
        <end position="215"/>
    </location>
</feature>
<organism evidence="3 4">
    <name type="scientific">Natribacillus halophilus</name>
    <dbReference type="NCBI Taxonomy" id="549003"/>
    <lineage>
        <taxon>Bacteria</taxon>
        <taxon>Bacillati</taxon>
        <taxon>Bacillota</taxon>
        <taxon>Bacilli</taxon>
        <taxon>Bacillales</taxon>
        <taxon>Bacillaceae</taxon>
        <taxon>Natribacillus</taxon>
    </lineage>
</organism>
<dbReference type="CDD" id="cd07197">
    <property type="entry name" value="nitrilase"/>
    <property type="match status" value="1"/>
</dbReference>
<dbReference type="PANTHER" id="PTHR43674">
    <property type="entry name" value="NITRILASE C965.09-RELATED"/>
    <property type="match status" value="1"/>
</dbReference>
<dbReference type="Proteomes" id="UP000198853">
    <property type="component" value="Unassembled WGS sequence"/>
</dbReference>
<dbReference type="PANTHER" id="PTHR43674:SF16">
    <property type="entry name" value="CARBON-NITROGEN FAMILY, PUTATIVE (AFU_ORTHOLOGUE AFUA_5G02350)-RELATED"/>
    <property type="match status" value="1"/>
</dbReference>